<dbReference type="RefSeq" id="WP_129174578.1">
    <property type="nucleotide sequence ID" value="NZ_JACCBI010000001.1"/>
</dbReference>
<dbReference type="EMBL" id="JACCBI010000001">
    <property type="protein sequence ID" value="NYD66349.1"/>
    <property type="molecule type" value="Genomic_DNA"/>
</dbReference>
<dbReference type="Gene3D" id="3.40.1350.10">
    <property type="match status" value="1"/>
</dbReference>
<sequence length="195" mass="21996">MADTKQTKTIGEHWVASELARRGWAPALTRDGIERTDILAVHTGLERHLIEVQVKSIRGDSPRSSWPLGLKAQQPPRSQHEWFIFTAIPDNHRLPVRGFVVPRAHVAAAAWITHWHWITEPGIAAGKRNTTVDRSRVPLKTFAAYEGRWDLLEAPADAAPILLPADFHGYALESRVGLPDGHPWRQSMPDPWRVE</sequence>
<evidence type="ECO:0000313" key="2">
    <source>
        <dbReference type="EMBL" id="RXZ86667.1"/>
    </source>
</evidence>
<evidence type="ECO:0000313" key="1">
    <source>
        <dbReference type="EMBL" id="NYD66349.1"/>
    </source>
</evidence>
<name>A0A4Q2M5W4_9MICO</name>
<evidence type="ECO:0008006" key="5">
    <source>
        <dbReference type="Google" id="ProtNLM"/>
    </source>
</evidence>
<dbReference type="OrthoDB" id="5108281at2"/>
<evidence type="ECO:0000313" key="3">
    <source>
        <dbReference type="Proteomes" id="UP000292686"/>
    </source>
</evidence>
<organism evidence="2 3">
    <name type="scientific">Agromyces atrinae</name>
    <dbReference type="NCBI Taxonomy" id="592376"/>
    <lineage>
        <taxon>Bacteria</taxon>
        <taxon>Bacillati</taxon>
        <taxon>Actinomycetota</taxon>
        <taxon>Actinomycetes</taxon>
        <taxon>Micrococcales</taxon>
        <taxon>Microbacteriaceae</taxon>
        <taxon>Agromyces</taxon>
    </lineage>
</organism>
<dbReference type="GO" id="GO:0003676">
    <property type="term" value="F:nucleic acid binding"/>
    <property type="evidence" value="ECO:0007669"/>
    <property type="project" value="InterPro"/>
</dbReference>
<dbReference type="Proteomes" id="UP000292686">
    <property type="component" value="Unassembled WGS sequence"/>
</dbReference>
<dbReference type="InterPro" id="IPR011856">
    <property type="entry name" value="tRNA_endonuc-like_dom_sf"/>
</dbReference>
<reference evidence="2 3" key="1">
    <citation type="submission" date="2019-01" db="EMBL/GenBank/DDBJ databases">
        <title>Agromyces.</title>
        <authorList>
            <person name="Li J."/>
        </authorList>
    </citation>
    <scope>NUCLEOTIDE SEQUENCE [LARGE SCALE GENOMIC DNA]</scope>
    <source>
        <strain evidence="2 3">DSM 23870</strain>
    </source>
</reference>
<keyword evidence="3" id="KW-1185">Reference proteome</keyword>
<dbReference type="Proteomes" id="UP000581087">
    <property type="component" value="Unassembled WGS sequence"/>
</dbReference>
<gene>
    <name evidence="1" type="ORF">BJ972_000868</name>
    <name evidence="2" type="ORF">ESP50_09795</name>
</gene>
<comment type="caution">
    <text evidence="2">The sequence shown here is derived from an EMBL/GenBank/DDBJ whole genome shotgun (WGS) entry which is preliminary data.</text>
</comment>
<evidence type="ECO:0000313" key="4">
    <source>
        <dbReference type="Proteomes" id="UP000581087"/>
    </source>
</evidence>
<protein>
    <recommendedName>
        <fullName evidence="5">DUF4365 domain-containing protein</fullName>
    </recommendedName>
</protein>
<reference evidence="1 4" key="2">
    <citation type="submission" date="2020-07" db="EMBL/GenBank/DDBJ databases">
        <title>Sequencing the genomes of 1000 actinobacteria strains.</title>
        <authorList>
            <person name="Klenk H.-P."/>
        </authorList>
    </citation>
    <scope>NUCLEOTIDE SEQUENCE [LARGE SCALE GENOMIC DNA]</scope>
    <source>
        <strain evidence="1 4">DSM 23870</strain>
    </source>
</reference>
<dbReference type="AlphaFoldDB" id="A0A4Q2M5W4"/>
<dbReference type="EMBL" id="SDPM01000004">
    <property type="protein sequence ID" value="RXZ86667.1"/>
    <property type="molecule type" value="Genomic_DNA"/>
</dbReference>
<accession>A0A4Q2M5W4</accession>
<proteinExistence type="predicted"/>